<reference evidence="5" key="1">
    <citation type="journal article" date="2013" name="Stand. Genomic Sci.">
        <title>Complete genome sequence of Desulfocapsa sulfexigens, a marine deltaproteobacterium specialized in disproportionating inorganic sulfur compounds.</title>
        <authorList>
            <person name="Finster K.W."/>
            <person name="Kjeldsen K.U."/>
            <person name="Kube M."/>
            <person name="Reinhardt R."/>
            <person name="Mussmann M."/>
            <person name="Amann R."/>
            <person name="Schreiber L."/>
        </authorList>
    </citation>
    <scope>NUCLEOTIDE SEQUENCE [LARGE SCALE GENOMIC DNA]</scope>
    <source>
        <strain evidence="5">DSM 10523 / SB164P1</strain>
    </source>
</reference>
<dbReference type="eggNOG" id="COG0111">
    <property type="taxonomic scope" value="Bacteria"/>
</dbReference>
<keyword evidence="5" id="KW-1185">Reference proteome</keyword>
<dbReference type="PANTHER" id="PTHR43333:SF1">
    <property type="entry name" value="D-ISOMER SPECIFIC 2-HYDROXYACID DEHYDROGENASE NAD-BINDING DOMAIN-CONTAINING PROTEIN"/>
    <property type="match status" value="1"/>
</dbReference>
<protein>
    <submittedName>
        <fullName evidence="4">Phosphoglycerate dehydrogenase-like oxidoreductase</fullName>
    </submittedName>
</protein>
<feature type="domain" description="D-isomer specific 2-hydroxyacid dehydrogenase NAD-binding" evidence="3">
    <location>
        <begin position="113"/>
        <end position="284"/>
    </location>
</feature>
<gene>
    <name evidence="4" type="ordered locus">UWK_01475</name>
</gene>
<evidence type="ECO:0000313" key="4">
    <source>
        <dbReference type="EMBL" id="AGF78035.1"/>
    </source>
</evidence>
<dbReference type="SUPFAM" id="SSF52283">
    <property type="entry name" value="Formate/glycerate dehydrogenase catalytic domain-like"/>
    <property type="match status" value="1"/>
</dbReference>
<dbReference type="GO" id="GO:0016616">
    <property type="term" value="F:oxidoreductase activity, acting on the CH-OH group of donors, NAD or NADP as acceptor"/>
    <property type="evidence" value="ECO:0007669"/>
    <property type="project" value="UniProtKB-ARBA"/>
</dbReference>
<dbReference type="RefSeq" id="WP_015403726.1">
    <property type="nucleotide sequence ID" value="NC_020304.1"/>
</dbReference>
<dbReference type="Gene3D" id="3.40.50.720">
    <property type="entry name" value="NAD(P)-binding Rossmann-like Domain"/>
    <property type="match status" value="2"/>
</dbReference>
<name>M1PEB2_DESSD</name>
<evidence type="ECO:0000259" key="3">
    <source>
        <dbReference type="Pfam" id="PF02826"/>
    </source>
</evidence>
<dbReference type="KEGG" id="dsf:UWK_01475"/>
<dbReference type="PANTHER" id="PTHR43333">
    <property type="entry name" value="2-HACID_DH_C DOMAIN-CONTAINING PROTEIN"/>
    <property type="match status" value="1"/>
</dbReference>
<dbReference type="STRING" id="1167006.UWK_01475"/>
<dbReference type="AlphaFoldDB" id="M1PEB2"/>
<dbReference type="PROSITE" id="PS00671">
    <property type="entry name" value="D_2_HYDROXYACID_DH_3"/>
    <property type="match status" value="1"/>
</dbReference>
<organism evidence="4 5">
    <name type="scientific">Desulfocapsa sulfexigens (strain DSM 10523 / SB164P1)</name>
    <dbReference type="NCBI Taxonomy" id="1167006"/>
    <lineage>
        <taxon>Bacteria</taxon>
        <taxon>Pseudomonadati</taxon>
        <taxon>Thermodesulfobacteriota</taxon>
        <taxon>Desulfobulbia</taxon>
        <taxon>Desulfobulbales</taxon>
        <taxon>Desulfocapsaceae</taxon>
        <taxon>Desulfocapsa</taxon>
    </lineage>
</organism>
<keyword evidence="2" id="KW-0520">NAD</keyword>
<dbReference type="HOGENOM" id="CLU_019796_1_0_7"/>
<dbReference type="Pfam" id="PF02826">
    <property type="entry name" value="2-Hacid_dh_C"/>
    <property type="match status" value="1"/>
</dbReference>
<sequence>MTTGTTILIIHHEQDRYFDTLCRRFPDLLFHSARNDAEVAQKMAELQPQILLSFRCDPISTKAQSMAARTPCVKWVQVAGAGYDHLGDLDELKCQVTNCSGVLSRFQAETVIGAMINLNFGFYRYQQQQREKLYRKLPWRSLEGQKLLLLGMGHIGRAVAVNARHFGMHITAIRSRIQDSPEADVVCTADELPVLLPEVDFVSLHLPYCKETHHFFDAKMFGAMKESAYFINTARGNIVDEDALIAALKEKRIAGAYLDVFREEPLPQLSQLWQLDNLLLTPHYCDAVDDWHERFADFFADNLQRWIAGEELHNSLKK</sequence>
<evidence type="ECO:0000313" key="5">
    <source>
        <dbReference type="Proteomes" id="UP000011721"/>
    </source>
</evidence>
<accession>M1PEB2</accession>
<proteinExistence type="predicted"/>
<dbReference type="InterPro" id="IPR006140">
    <property type="entry name" value="D-isomer_DH_NAD-bd"/>
</dbReference>
<dbReference type="CDD" id="cd05300">
    <property type="entry name" value="2-Hacid_dh_1"/>
    <property type="match status" value="1"/>
</dbReference>
<keyword evidence="1" id="KW-0560">Oxidoreductase</keyword>
<dbReference type="InterPro" id="IPR029753">
    <property type="entry name" value="D-isomer_DH_CS"/>
</dbReference>
<dbReference type="SUPFAM" id="SSF51735">
    <property type="entry name" value="NAD(P)-binding Rossmann-fold domains"/>
    <property type="match status" value="1"/>
</dbReference>
<dbReference type="Proteomes" id="UP000011721">
    <property type="component" value="Chromosome"/>
</dbReference>
<dbReference type="EMBL" id="CP003985">
    <property type="protein sequence ID" value="AGF78035.1"/>
    <property type="molecule type" value="Genomic_DNA"/>
</dbReference>
<evidence type="ECO:0000256" key="2">
    <source>
        <dbReference type="ARBA" id="ARBA00023027"/>
    </source>
</evidence>
<dbReference type="InterPro" id="IPR036291">
    <property type="entry name" value="NAD(P)-bd_dom_sf"/>
</dbReference>
<dbReference type="PATRIC" id="fig|1167006.5.peg.1624"/>
<evidence type="ECO:0000256" key="1">
    <source>
        <dbReference type="ARBA" id="ARBA00023002"/>
    </source>
</evidence>
<dbReference type="GO" id="GO:0051287">
    <property type="term" value="F:NAD binding"/>
    <property type="evidence" value="ECO:0007669"/>
    <property type="project" value="InterPro"/>
</dbReference>